<dbReference type="InterPro" id="IPR002889">
    <property type="entry name" value="WSC_carb-bd"/>
</dbReference>
<evidence type="ECO:0000259" key="2">
    <source>
        <dbReference type="PROSITE" id="PS51212"/>
    </source>
</evidence>
<dbReference type="SUPFAM" id="SSF50965">
    <property type="entry name" value="Galactose oxidase, central domain"/>
    <property type="match status" value="1"/>
</dbReference>
<evidence type="ECO:0000313" key="3">
    <source>
        <dbReference type="EMBL" id="OXV11866.1"/>
    </source>
</evidence>
<evidence type="ECO:0000313" key="4">
    <source>
        <dbReference type="Proteomes" id="UP000243515"/>
    </source>
</evidence>
<dbReference type="InterPro" id="IPR037293">
    <property type="entry name" value="Gal_Oxidase_central_sf"/>
</dbReference>
<dbReference type="InterPro" id="IPR013783">
    <property type="entry name" value="Ig-like_fold"/>
</dbReference>
<dbReference type="CDD" id="cd02851">
    <property type="entry name" value="E_set_GO_C"/>
    <property type="match status" value="1"/>
</dbReference>
<feature type="domain" description="WSC" evidence="2">
    <location>
        <begin position="273"/>
        <end position="369"/>
    </location>
</feature>
<dbReference type="PROSITE" id="PS51212">
    <property type="entry name" value="WSC"/>
    <property type="match status" value="3"/>
</dbReference>
<dbReference type="Proteomes" id="UP000243515">
    <property type="component" value="Unassembled WGS sequence"/>
</dbReference>
<protein>
    <recommendedName>
        <fullName evidence="2">WSC domain-containing protein</fullName>
    </recommendedName>
</protein>
<feature type="domain" description="WSC" evidence="2">
    <location>
        <begin position="39"/>
        <end position="132"/>
    </location>
</feature>
<dbReference type="OrthoDB" id="5985073at2759"/>
<keyword evidence="4" id="KW-1185">Reference proteome</keyword>
<accession>A0A232M658</accession>
<dbReference type="SUPFAM" id="SSF81296">
    <property type="entry name" value="E set domains"/>
    <property type="match status" value="1"/>
</dbReference>
<dbReference type="PANTHER" id="PTHR32208">
    <property type="entry name" value="SECRETED PROTEIN-RELATED"/>
    <property type="match status" value="1"/>
</dbReference>
<dbReference type="PANTHER" id="PTHR32208:SF105">
    <property type="entry name" value="COPPER RADICAL OXIDASE"/>
    <property type="match status" value="1"/>
</dbReference>
<dbReference type="InterPro" id="IPR014756">
    <property type="entry name" value="Ig_E-set"/>
</dbReference>
<dbReference type="Pfam" id="PF07250">
    <property type="entry name" value="Glyoxal_oxid_N"/>
    <property type="match status" value="1"/>
</dbReference>
<dbReference type="InterPro" id="IPR011043">
    <property type="entry name" value="Gal_Oxase/kelch_b-propeller"/>
</dbReference>
<dbReference type="AlphaFoldDB" id="A0A232M658"/>
<dbReference type="Pfam" id="PF01822">
    <property type="entry name" value="WSC"/>
    <property type="match status" value="3"/>
</dbReference>
<dbReference type="EMBL" id="NPHW01002247">
    <property type="protein sequence ID" value="OXV11866.1"/>
    <property type="molecule type" value="Genomic_DNA"/>
</dbReference>
<feature type="domain" description="WSC" evidence="2">
    <location>
        <begin position="162"/>
        <end position="255"/>
    </location>
</feature>
<dbReference type="InterPro" id="IPR009880">
    <property type="entry name" value="Glyoxal_oxidase_N"/>
</dbReference>
<gene>
    <name evidence="3" type="ORF">Egran_00373</name>
</gene>
<dbReference type="Gene3D" id="2.130.10.80">
    <property type="entry name" value="Galactose oxidase/kelch, beta-propeller"/>
    <property type="match status" value="1"/>
</dbReference>
<comment type="caution">
    <text evidence="3">The sequence shown here is derived from an EMBL/GenBank/DDBJ whole genome shotgun (WGS) entry which is preliminary data.</text>
</comment>
<sequence length="889" mass="94084">MLTVDAQITAVNAGYVELLPRALTALATRAPTTNPGPPGWLSLGCYNDSSARTLSTGMATAGGSPALTVAICTTACVTAGYSYAGVEYGGECYCGNSILNGGAPASGCTVACNGNATEFCGGPWRLNLYQVSGATTSSVTTPGSVSTTVPTGSGTAPRLPAGWNYGGCWVDNANGRIMLNQQAGNSMMTIESCITTCVNLGYKVAGMEFSSQCFCDNSLRNGAATAPDGDCNMGCVGSASEMCGGPNRVSVYSNGQFGVNPVPTTQKRGLPGQWKYVGCLQDNVGGVRSLPYQLIYTNTNNVSTCLSRCSAYGYGAGGMEYGQECYCGDASAIPAAAQLVPESQCNMACSGDPTSICGSGNLLSYYAWTGTPLQQWSYPTGNAAGLYQFLIGGVVIPLITTVGINGKITFQEKWGTGAPNTTGAYEFDPFYDNNFNLAWRAMHVKTDIFCAGGLVLPDKVGRQLTVGGWSGVSTYGIRLYWPDGSPGVNGTNDWQENPAELQLQNGRWYPSAMIMANGSILVVGGESGSNAPPVPTIEILPRVGPTIYMDWLQRTDPNNLYPFLIVLPSGGIFVGYYNEARILDEVTFNTIRTLPPVPGAVNNDAGGRTYPLEGTLVPLPQYPPYTDPLTLLVCGGSTPFGGNALDNCVSIQPEVPNAQWTIERMPSKRVMTCMAPLPDGTFLMLNGAHQGVAGFGLGKDPNFNAILYDPSKPVNQRMSIMANTTIARMYHSEALLMPDGRVLVTGSDPQDPMFPQEYRVEVFLPPYLLSGLPRPAYTIQQRDWAYGGTYQIQVTAGNIANLKVSLLGMVSSTHGNSFGARTFFPAFSCAVNVCSITAPPNAHVSPPSWFMLFILDGPTPSKASFIRIGGDPGRLGNWPQLPDFKIPGV</sequence>
<dbReference type="Gene3D" id="2.60.40.10">
    <property type="entry name" value="Immunoglobulins"/>
    <property type="match status" value="1"/>
</dbReference>
<evidence type="ECO:0000256" key="1">
    <source>
        <dbReference type="ARBA" id="ARBA00022729"/>
    </source>
</evidence>
<dbReference type="SMART" id="SM00321">
    <property type="entry name" value="WSC"/>
    <property type="match status" value="3"/>
</dbReference>
<dbReference type="InterPro" id="IPR015202">
    <property type="entry name" value="GO-like_E_set"/>
</dbReference>
<keyword evidence="1" id="KW-0732">Signal</keyword>
<organism evidence="3 4">
    <name type="scientific">Elaphomyces granulatus</name>
    <dbReference type="NCBI Taxonomy" id="519963"/>
    <lineage>
        <taxon>Eukaryota</taxon>
        <taxon>Fungi</taxon>
        <taxon>Dikarya</taxon>
        <taxon>Ascomycota</taxon>
        <taxon>Pezizomycotina</taxon>
        <taxon>Eurotiomycetes</taxon>
        <taxon>Eurotiomycetidae</taxon>
        <taxon>Eurotiales</taxon>
        <taxon>Elaphomycetaceae</taxon>
        <taxon>Elaphomyces</taxon>
    </lineage>
</organism>
<name>A0A232M658_9EURO</name>
<proteinExistence type="predicted"/>
<dbReference type="Pfam" id="PF09118">
    <property type="entry name" value="GO-like_E_set"/>
    <property type="match status" value="1"/>
</dbReference>
<reference evidence="3 4" key="1">
    <citation type="journal article" date="2015" name="Environ. Microbiol.">
        <title>Metagenome sequence of Elaphomyces granulatus from sporocarp tissue reveals Ascomycota ectomycorrhizal fingerprints of genome expansion and a Proteobacteria-rich microbiome.</title>
        <authorList>
            <person name="Quandt C.A."/>
            <person name="Kohler A."/>
            <person name="Hesse C.N."/>
            <person name="Sharpton T.J."/>
            <person name="Martin F."/>
            <person name="Spatafora J.W."/>
        </authorList>
    </citation>
    <scope>NUCLEOTIDE SEQUENCE [LARGE SCALE GENOMIC DNA]</scope>
    <source>
        <strain evidence="3 4">OSC145934</strain>
    </source>
</reference>